<sequence length="85" mass="9374">VCAICLGRHSPSEVARCNAHRTWDGRSTRCRRVSGRIQTEDGRVLCTDWQRDRGCSSSSHGERHECSGCGLKDHGAHACPRAQKA</sequence>
<dbReference type="Proteomes" id="UP000256964">
    <property type="component" value="Unassembled WGS sequence"/>
</dbReference>
<protein>
    <submittedName>
        <fullName evidence="2">Uncharacterized protein</fullName>
    </submittedName>
</protein>
<keyword evidence="3" id="KW-1185">Reference proteome</keyword>
<dbReference type="AlphaFoldDB" id="A0A371D231"/>
<dbReference type="EMBL" id="KZ857426">
    <property type="protein sequence ID" value="RDX46581.1"/>
    <property type="molecule type" value="Genomic_DNA"/>
</dbReference>
<evidence type="ECO:0000256" key="1">
    <source>
        <dbReference type="SAM" id="MobiDB-lite"/>
    </source>
</evidence>
<dbReference type="OrthoDB" id="2158839at2759"/>
<name>A0A371D231_9APHY</name>
<organism evidence="2 3">
    <name type="scientific">Lentinus brumalis</name>
    <dbReference type="NCBI Taxonomy" id="2498619"/>
    <lineage>
        <taxon>Eukaryota</taxon>
        <taxon>Fungi</taxon>
        <taxon>Dikarya</taxon>
        <taxon>Basidiomycota</taxon>
        <taxon>Agaricomycotina</taxon>
        <taxon>Agaricomycetes</taxon>
        <taxon>Polyporales</taxon>
        <taxon>Polyporaceae</taxon>
        <taxon>Lentinus</taxon>
    </lineage>
</organism>
<evidence type="ECO:0000313" key="2">
    <source>
        <dbReference type="EMBL" id="RDX46581.1"/>
    </source>
</evidence>
<feature type="compositionally biased region" description="Basic and acidic residues" evidence="1">
    <location>
        <begin position="53"/>
        <end position="76"/>
    </location>
</feature>
<accession>A0A371D231</accession>
<gene>
    <name evidence="2" type="ORF">OH76DRAFT_1355806</name>
</gene>
<feature type="region of interest" description="Disordered" evidence="1">
    <location>
        <begin position="53"/>
        <end position="85"/>
    </location>
</feature>
<feature type="non-terminal residue" evidence="2">
    <location>
        <position position="1"/>
    </location>
</feature>
<evidence type="ECO:0000313" key="3">
    <source>
        <dbReference type="Proteomes" id="UP000256964"/>
    </source>
</evidence>
<reference evidence="2 3" key="1">
    <citation type="journal article" date="2018" name="Biotechnol. Biofuels">
        <title>Integrative visual omics of the white-rot fungus Polyporus brumalis exposes the biotechnological potential of its oxidative enzymes for delignifying raw plant biomass.</title>
        <authorList>
            <person name="Miyauchi S."/>
            <person name="Rancon A."/>
            <person name="Drula E."/>
            <person name="Hage H."/>
            <person name="Chaduli D."/>
            <person name="Favel A."/>
            <person name="Grisel S."/>
            <person name="Henrissat B."/>
            <person name="Herpoel-Gimbert I."/>
            <person name="Ruiz-Duenas F.J."/>
            <person name="Chevret D."/>
            <person name="Hainaut M."/>
            <person name="Lin J."/>
            <person name="Wang M."/>
            <person name="Pangilinan J."/>
            <person name="Lipzen A."/>
            <person name="Lesage-Meessen L."/>
            <person name="Navarro D."/>
            <person name="Riley R."/>
            <person name="Grigoriev I.V."/>
            <person name="Zhou S."/>
            <person name="Raouche S."/>
            <person name="Rosso M.N."/>
        </authorList>
    </citation>
    <scope>NUCLEOTIDE SEQUENCE [LARGE SCALE GENOMIC DNA]</scope>
    <source>
        <strain evidence="2 3">BRFM 1820</strain>
    </source>
</reference>
<proteinExistence type="predicted"/>